<evidence type="ECO:0000313" key="2">
    <source>
        <dbReference type="EMBL" id="KAJ7766823.1"/>
    </source>
</evidence>
<keyword evidence="3" id="KW-1185">Reference proteome</keyword>
<feature type="compositionally biased region" description="Basic and acidic residues" evidence="1">
    <location>
        <begin position="120"/>
        <end position="136"/>
    </location>
</feature>
<comment type="caution">
    <text evidence="2">The sequence shown here is derived from an EMBL/GenBank/DDBJ whole genome shotgun (WGS) entry which is preliminary data.</text>
</comment>
<dbReference type="Proteomes" id="UP001215598">
    <property type="component" value="Unassembled WGS sequence"/>
</dbReference>
<feature type="compositionally biased region" description="Low complexity" evidence="1">
    <location>
        <begin position="91"/>
        <end position="102"/>
    </location>
</feature>
<sequence>MSKLKLTDKEVLDRRAEAAWRYRQRHKEEVNSKARLRMQKWVHTINAGPLRSSFDTNDVQLKHRVRAAQYRRNYNVRTKKASKPEQLAQTAPAIKPSSLAPKSKPKGSKTSLKPTQPHRAVNESRKQVTDSPKAADRPSSSLRPTKSVAKPRPRVAGSPSPKSLAAIAAGSSDEDSDDEAERSEESRSDGEAWTNPQQGGRLPALSFAVLQTSRPGYVPQRGQQPFICNGVKYWY</sequence>
<accession>A0AAD7JNL7</accession>
<gene>
    <name evidence="2" type="ORF">B0H16DRAFT_1717163</name>
</gene>
<evidence type="ECO:0000313" key="3">
    <source>
        <dbReference type="Proteomes" id="UP001215598"/>
    </source>
</evidence>
<feature type="compositionally biased region" description="Acidic residues" evidence="1">
    <location>
        <begin position="172"/>
        <end position="182"/>
    </location>
</feature>
<dbReference type="EMBL" id="JARKIB010000023">
    <property type="protein sequence ID" value="KAJ7766823.1"/>
    <property type="molecule type" value="Genomic_DNA"/>
</dbReference>
<protein>
    <submittedName>
        <fullName evidence="2">Uncharacterized protein</fullName>
    </submittedName>
</protein>
<proteinExistence type="predicted"/>
<feature type="region of interest" description="Disordered" evidence="1">
    <location>
        <begin position="72"/>
        <end position="204"/>
    </location>
</feature>
<evidence type="ECO:0000256" key="1">
    <source>
        <dbReference type="SAM" id="MobiDB-lite"/>
    </source>
</evidence>
<name>A0AAD7JNL7_9AGAR</name>
<reference evidence="2" key="1">
    <citation type="submission" date="2023-03" db="EMBL/GenBank/DDBJ databases">
        <title>Massive genome expansion in bonnet fungi (Mycena s.s.) driven by repeated elements and novel gene families across ecological guilds.</title>
        <authorList>
            <consortium name="Lawrence Berkeley National Laboratory"/>
            <person name="Harder C.B."/>
            <person name="Miyauchi S."/>
            <person name="Viragh M."/>
            <person name="Kuo A."/>
            <person name="Thoen E."/>
            <person name="Andreopoulos B."/>
            <person name="Lu D."/>
            <person name="Skrede I."/>
            <person name="Drula E."/>
            <person name="Henrissat B."/>
            <person name="Morin E."/>
            <person name="Kohler A."/>
            <person name="Barry K."/>
            <person name="LaButti K."/>
            <person name="Morin E."/>
            <person name="Salamov A."/>
            <person name="Lipzen A."/>
            <person name="Mereny Z."/>
            <person name="Hegedus B."/>
            <person name="Baldrian P."/>
            <person name="Stursova M."/>
            <person name="Weitz H."/>
            <person name="Taylor A."/>
            <person name="Grigoriev I.V."/>
            <person name="Nagy L.G."/>
            <person name="Martin F."/>
            <person name="Kauserud H."/>
        </authorList>
    </citation>
    <scope>NUCLEOTIDE SEQUENCE</scope>
    <source>
        <strain evidence="2">CBHHK182m</strain>
    </source>
</reference>
<dbReference type="AlphaFoldDB" id="A0AAD7JNL7"/>
<organism evidence="2 3">
    <name type="scientific">Mycena metata</name>
    <dbReference type="NCBI Taxonomy" id="1033252"/>
    <lineage>
        <taxon>Eukaryota</taxon>
        <taxon>Fungi</taxon>
        <taxon>Dikarya</taxon>
        <taxon>Basidiomycota</taxon>
        <taxon>Agaricomycotina</taxon>
        <taxon>Agaricomycetes</taxon>
        <taxon>Agaricomycetidae</taxon>
        <taxon>Agaricales</taxon>
        <taxon>Marasmiineae</taxon>
        <taxon>Mycenaceae</taxon>
        <taxon>Mycena</taxon>
    </lineage>
</organism>